<evidence type="ECO:0000313" key="5">
    <source>
        <dbReference type="EMBL" id="EMG49765.1"/>
    </source>
</evidence>
<dbReference type="PANTHER" id="PTHR23003:SF54">
    <property type="entry name" value="REGULATOR OF RDNA TRANSCRIPTION PROTEIN 5"/>
    <property type="match status" value="1"/>
</dbReference>
<dbReference type="HOGENOM" id="CLU_042558_0_0_1"/>
<dbReference type="PANTHER" id="PTHR23003">
    <property type="entry name" value="RNA RECOGNITION MOTIF RRM DOMAIN CONTAINING PROTEIN"/>
    <property type="match status" value="1"/>
</dbReference>
<dbReference type="OrthoDB" id="439808at2759"/>
<accession>M3K3A8</accession>
<keyword evidence="1 2" id="KW-0694">RNA-binding</keyword>
<protein>
    <submittedName>
        <fullName evidence="5">Single-stranded nucleic acid binding protein, putative (Rna-binding protein, putative)</fullName>
    </submittedName>
</protein>
<dbReference type="GO" id="GO:0005737">
    <property type="term" value="C:cytoplasm"/>
    <property type="evidence" value="ECO:0007669"/>
    <property type="project" value="TreeGrafter"/>
</dbReference>
<dbReference type="OMA" id="IWIFRTR"/>
<dbReference type="SUPFAM" id="SSF54928">
    <property type="entry name" value="RNA-binding domain, RBD"/>
    <property type="match status" value="1"/>
</dbReference>
<evidence type="ECO:0000256" key="3">
    <source>
        <dbReference type="SAM" id="MobiDB-lite"/>
    </source>
</evidence>
<evidence type="ECO:0000256" key="1">
    <source>
        <dbReference type="ARBA" id="ARBA00022884"/>
    </source>
</evidence>
<dbReference type="Gene3D" id="3.30.70.330">
    <property type="match status" value="1"/>
</dbReference>
<feature type="compositionally biased region" description="Low complexity" evidence="3">
    <location>
        <begin position="283"/>
        <end position="292"/>
    </location>
</feature>
<dbReference type="SMART" id="SM00360">
    <property type="entry name" value="RRM"/>
    <property type="match status" value="1"/>
</dbReference>
<evidence type="ECO:0000259" key="4">
    <source>
        <dbReference type="PROSITE" id="PS50102"/>
    </source>
</evidence>
<gene>
    <name evidence="5" type="ORF">G210_5403</name>
</gene>
<dbReference type="GO" id="GO:0003729">
    <property type="term" value="F:mRNA binding"/>
    <property type="evidence" value="ECO:0007669"/>
    <property type="project" value="TreeGrafter"/>
</dbReference>
<dbReference type="PROSITE" id="PS50102">
    <property type="entry name" value="RRM"/>
    <property type="match status" value="1"/>
</dbReference>
<sequence>MTSNSSKRYRIYIKNLNYSTTEQDLEELFKNYQRSGRHKPLGIAYAEFRSMDHLEAVVNEFDGVVLHNRKLTVKKHIAYNPNSRRFSFKGKSDSKVEITNGSTGTDGVDPRTSSTGSGTIHPIIIPIVDSPGVISDNKRKLSSNTELSANTILIPKAHGKITDASVREFFKEYNPGKIYIFRSRKPKLNPINLTGNYVSVLATVDASETKLEEIIKKLKAQKLNGKFVTMKPAYKSKVEEVEKAATKSNSLEVIEGSSGGGDAIKGKVVQAEEEEDGKENNDEQQQYNGQEQQHVDMVARTITN</sequence>
<dbReference type="eggNOG" id="ENOG502RZDM">
    <property type="taxonomic scope" value="Eukaryota"/>
</dbReference>
<dbReference type="InterPro" id="IPR050374">
    <property type="entry name" value="RRT5_SRSF_SR"/>
</dbReference>
<dbReference type="InterPro" id="IPR000504">
    <property type="entry name" value="RRM_dom"/>
</dbReference>
<organism evidence="5 6">
    <name type="scientific">Candida maltosa (strain Xu316)</name>
    <name type="common">Yeast</name>
    <dbReference type="NCBI Taxonomy" id="1245528"/>
    <lineage>
        <taxon>Eukaryota</taxon>
        <taxon>Fungi</taxon>
        <taxon>Dikarya</taxon>
        <taxon>Ascomycota</taxon>
        <taxon>Saccharomycotina</taxon>
        <taxon>Pichiomycetes</taxon>
        <taxon>Debaryomycetaceae</taxon>
        <taxon>Candida/Lodderomyces clade</taxon>
        <taxon>Candida</taxon>
    </lineage>
</organism>
<feature type="compositionally biased region" description="Polar residues" evidence="3">
    <location>
        <begin position="97"/>
        <end position="118"/>
    </location>
</feature>
<feature type="domain" description="RRM" evidence="4">
    <location>
        <begin position="9"/>
        <end position="78"/>
    </location>
</feature>
<feature type="region of interest" description="Disordered" evidence="3">
    <location>
        <begin position="91"/>
        <end position="118"/>
    </location>
</feature>
<proteinExistence type="predicted"/>
<evidence type="ECO:0000256" key="2">
    <source>
        <dbReference type="PROSITE-ProRule" id="PRU00176"/>
    </source>
</evidence>
<dbReference type="InterPro" id="IPR012677">
    <property type="entry name" value="Nucleotide-bd_a/b_plait_sf"/>
</dbReference>
<dbReference type="GO" id="GO:0005634">
    <property type="term" value="C:nucleus"/>
    <property type="evidence" value="ECO:0007669"/>
    <property type="project" value="TreeGrafter"/>
</dbReference>
<keyword evidence="6" id="KW-1185">Reference proteome</keyword>
<dbReference type="InterPro" id="IPR035979">
    <property type="entry name" value="RBD_domain_sf"/>
</dbReference>
<comment type="caution">
    <text evidence="5">The sequence shown here is derived from an EMBL/GenBank/DDBJ whole genome shotgun (WGS) entry which is preliminary data.</text>
</comment>
<name>M3K3A8_CANMX</name>
<dbReference type="AlphaFoldDB" id="M3K3A8"/>
<dbReference type="Pfam" id="PF00076">
    <property type="entry name" value="RRM_1"/>
    <property type="match status" value="1"/>
</dbReference>
<dbReference type="Proteomes" id="UP000011777">
    <property type="component" value="Unassembled WGS sequence"/>
</dbReference>
<dbReference type="GO" id="GO:1990904">
    <property type="term" value="C:ribonucleoprotein complex"/>
    <property type="evidence" value="ECO:0007669"/>
    <property type="project" value="TreeGrafter"/>
</dbReference>
<feature type="region of interest" description="Disordered" evidence="3">
    <location>
        <begin position="253"/>
        <end position="304"/>
    </location>
</feature>
<dbReference type="STRING" id="1245528.M3K3A8"/>
<reference evidence="5 6" key="1">
    <citation type="submission" date="2013-02" db="EMBL/GenBank/DDBJ databases">
        <title>Genome sequence of Candida maltosa Xu316, a potential industrial strain for xylitol and ethanol production.</title>
        <authorList>
            <person name="Yu J."/>
            <person name="Wang Q."/>
            <person name="Geng X."/>
            <person name="Bao W."/>
            <person name="He P."/>
            <person name="Cai J."/>
        </authorList>
    </citation>
    <scope>NUCLEOTIDE SEQUENCE [LARGE SCALE GENOMIC DNA]</scope>
    <source>
        <strain evidence="6">Xu316</strain>
    </source>
</reference>
<evidence type="ECO:0000313" key="6">
    <source>
        <dbReference type="Proteomes" id="UP000011777"/>
    </source>
</evidence>
<dbReference type="EMBL" id="AOGT01000501">
    <property type="protein sequence ID" value="EMG49765.1"/>
    <property type="molecule type" value="Genomic_DNA"/>
</dbReference>